<organism evidence="1 2">
    <name type="scientific">Nocardia brasiliensis</name>
    <dbReference type="NCBI Taxonomy" id="37326"/>
    <lineage>
        <taxon>Bacteria</taxon>
        <taxon>Bacillati</taxon>
        <taxon>Actinomycetota</taxon>
        <taxon>Actinomycetes</taxon>
        <taxon>Mycobacteriales</taxon>
        <taxon>Nocardiaceae</taxon>
        <taxon>Nocardia</taxon>
    </lineage>
</organism>
<dbReference type="Proteomes" id="UP000501705">
    <property type="component" value="Chromosome"/>
</dbReference>
<sequence>MSLLDKANESVVVYPEEVVTDADGNVRTRPAKLGFPAKATIRAVAQSGTSARRTEQDNEGYESEQLYRIRFVRGFNHGAPLGAQSQIEWNGTRWALFGDAVRFNGSRRTAHFDYLIRRF</sequence>
<protein>
    <recommendedName>
        <fullName evidence="3">Head-to-tail stopper</fullName>
    </recommendedName>
</protein>
<evidence type="ECO:0000313" key="1">
    <source>
        <dbReference type="EMBL" id="QIS05928.1"/>
    </source>
</evidence>
<name>A0A6G9XYC0_NOCBR</name>
<gene>
    <name evidence="1" type="ORF">F5X71_29715</name>
</gene>
<proteinExistence type="predicted"/>
<dbReference type="RefSeq" id="WP_167464982.1">
    <property type="nucleotide sequence ID" value="NZ_CP046171.1"/>
</dbReference>
<dbReference type="EMBL" id="CP046171">
    <property type="protein sequence ID" value="QIS05928.1"/>
    <property type="molecule type" value="Genomic_DNA"/>
</dbReference>
<dbReference type="AlphaFoldDB" id="A0A6G9XYC0"/>
<reference evidence="1 2" key="1">
    <citation type="journal article" date="2019" name="ACS Chem. Biol.">
        <title>Identification and Mobilization of a Cryptic Antibiotic Biosynthesis Gene Locus from a Human-Pathogenic Nocardia Isolate.</title>
        <authorList>
            <person name="Herisse M."/>
            <person name="Ishida K."/>
            <person name="Porter J.L."/>
            <person name="Howden B."/>
            <person name="Hertweck C."/>
            <person name="Stinear T.P."/>
            <person name="Pidot S.J."/>
        </authorList>
    </citation>
    <scope>NUCLEOTIDE SEQUENCE [LARGE SCALE GENOMIC DNA]</scope>
    <source>
        <strain evidence="1 2">AUSMDU00024985</strain>
    </source>
</reference>
<evidence type="ECO:0000313" key="2">
    <source>
        <dbReference type="Proteomes" id="UP000501705"/>
    </source>
</evidence>
<evidence type="ECO:0008006" key="3">
    <source>
        <dbReference type="Google" id="ProtNLM"/>
    </source>
</evidence>
<accession>A0A6G9XYC0</accession>